<organism evidence="2 3">
    <name type="scientific">Daphnia magna</name>
    <dbReference type="NCBI Taxonomy" id="35525"/>
    <lineage>
        <taxon>Eukaryota</taxon>
        <taxon>Metazoa</taxon>
        <taxon>Ecdysozoa</taxon>
        <taxon>Arthropoda</taxon>
        <taxon>Crustacea</taxon>
        <taxon>Branchiopoda</taxon>
        <taxon>Diplostraca</taxon>
        <taxon>Cladocera</taxon>
        <taxon>Anomopoda</taxon>
        <taxon>Daphniidae</taxon>
        <taxon>Daphnia</taxon>
    </lineage>
</organism>
<sequence length="60" mass="6120">MHPLLWLALVLSREGCQTAQPAKPGSQPTRSPVSLMCCLNSVVPVVSSGCGSATAGPSKL</sequence>
<feature type="chain" id="PRO_5046934435" evidence="1">
    <location>
        <begin position="19"/>
        <end position="60"/>
    </location>
</feature>
<evidence type="ECO:0000313" key="3">
    <source>
        <dbReference type="Proteomes" id="UP001234178"/>
    </source>
</evidence>
<dbReference type="EMBL" id="JAOYFB010000005">
    <property type="protein sequence ID" value="KAK4016320.1"/>
    <property type="molecule type" value="Genomic_DNA"/>
</dbReference>
<evidence type="ECO:0000256" key="1">
    <source>
        <dbReference type="SAM" id="SignalP"/>
    </source>
</evidence>
<proteinExistence type="predicted"/>
<name>A0ABQ9ZTS0_9CRUS</name>
<evidence type="ECO:0000313" key="2">
    <source>
        <dbReference type="EMBL" id="KAK4016320.1"/>
    </source>
</evidence>
<keyword evidence="1" id="KW-0732">Signal</keyword>
<dbReference type="Proteomes" id="UP001234178">
    <property type="component" value="Unassembled WGS sequence"/>
</dbReference>
<reference evidence="2 3" key="1">
    <citation type="journal article" date="2023" name="Nucleic Acids Res.">
        <title>The hologenome of Daphnia magna reveals possible DNA methylation and microbiome-mediated evolution of the host genome.</title>
        <authorList>
            <person name="Chaturvedi A."/>
            <person name="Li X."/>
            <person name="Dhandapani V."/>
            <person name="Marshall H."/>
            <person name="Kissane S."/>
            <person name="Cuenca-Cambronero M."/>
            <person name="Asole G."/>
            <person name="Calvet F."/>
            <person name="Ruiz-Romero M."/>
            <person name="Marangio P."/>
            <person name="Guigo R."/>
            <person name="Rago D."/>
            <person name="Mirbahai L."/>
            <person name="Eastwood N."/>
            <person name="Colbourne J.K."/>
            <person name="Zhou J."/>
            <person name="Mallon E."/>
            <person name="Orsini L."/>
        </authorList>
    </citation>
    <scope>NUCLEOTIDE SEQUENCE [LARGE SCALE GENOMIC DNA]</scope>
    <source>
        <strain evidence="2">LRV0_1</strain>
    </source>
</reference>
<protein>
    <submittedName>
        <fullName evidence="2">Uncharacterized protein</fullName>
    </submittedName>
</protein>
<comment type="caution">
    <text evidence="2">The sequence shown here is derived from an EMBL/GenBank/DDBJ whole genome shotgun (WGS) entry which is preliminary data.</text>
</comment>
<gene>
    <name evidence="2" type="ORF">OUZ56_031269</name>
</gene>
<feature type="signal peptide" evidence="1">
    <location>
        <begin position="1"/>
        <end position="18"/>
    </location>
</feature>
<keyword evidence="3" id="KW-1185">Reference proteome</keyword>
<accession>A0ABQ9ZTS0</accession>